<dbReference type="RefSeq" id="WP_184115323.1">
    <property type="nucleotide sequence ID" value="NZ_BNAJ01000015.1"/>
</dbReference>
<sequence length="232" mass="24696">MAIPSTDPAISMRLAPERGTPESQPGAASAQLHDFATCCAATGVPFSTLDASGEGLASTALDVDAVWLTDDVWAGPLNTPNGLWPGRWPSHVPLWITHPQAVPAHLTVAWDGRPQAAGLLAAAARLSRAWTVPLRLLVVARHDDIYLGVDTLDTAAERLMALGVTPATAMLQRGERTTLLVAATAPDSMLITGWRFPTPGSAPRHTDVTERFFTQRRGAALLYPTPLSAGRW</sequence>
<comment type="caution">
    <text evidence="2">The sequence shown here is derived from an EMBL/GenBank/DDBJ whole genome shotgun (WGS) entry which is preliminary data.</text>
</comment>
<evidence type="ECO:0000313" key="3">
    <source>
        <dbReference type="Proteomes" id="UP000539473"/>
    </source>
</evidence>
<dbReference type="Gene3D" id="3.40.50.12370">
    <property type="match status" value="1"/>
</dbReference>
<dbReference type="Proteomes" id="UP000539473">
    <property type="component" value="Unassembled WGS sequence"/>
</dbReference>
<name>A0A7W8KLB3_9DEIO</name>
<evidence type="ECO:0000256" key="1">
    <source>
        <dbReference type="SAM" id="MobiDB-lite"/>
    </source>
</evidence>
<dbReference type="AlphaFoldDB" id="A0A7W8KLB3"/>
<accession>A0A7W8KLB3</accession>
<reference evidence="2 3" key="1">
    <citation type="submission" date="2020-08" db="EMBL/GenBank/DDBJ databases">
        <title>Genomic Encyclopedia of Type Strains, Phase IV (KMG-IV): sequencing the most valuable type-strain genomes for metagenomic binning, comparative biology and taxonomic classification.</title>
        <authorList>
            <person name="Goeker M."/>
        </authorList>
    </citation>
    <scope>NUCLEOTIDE SEQUENCE [LARGE SCALE GENOMIC DNA]</scope>
    <source>
        <strain evidence="2 3">DSM 27521</strain>
    </source>
</reference>
<feature type="region of interest" description="Disordered" evidence="1">
    <location>
        <begin position="1"/>
        <end position="29"/>
    </location>
</feature>
<evidence type="ECO:0000313" key="2">
    <source>
        <dbReference type="EMBL" id="MBB5378674.1"/>
    </source>
</evidence>
<proteinExistence type="predicted"/>
<gene>
    <name evidence="2" type="ORF">HNQ07_004181</name>
</gene>
<dbReference type="EMBL" id="JACHFK010000014">
    <property type="protein sequence ID" value="MBB5378674.1"/>
    <property type="molecule type" value="Genomic_DNA"/>
</dbReference>
<dbReference type="SUPFAM" id="SSF52402">
    <property type="entry name" value="Adenine nucleotide alpha hydrolases-like"/>
    <property type="match status" value="1"/>
</dbReference>
<organism evidence="2 3">
    <name type="scientific">Deinococcus metalli</name>
    <dbReference type="NCBI Taxonomy" id="1141878"/>
    <lineage>
        <taxon>Bacteria</taxon>
        <taxon>Thermotogati</taxon>
        <taxon>Deinococcota</taxon>
        <taxon>Deinococci</taxon>
        <taxon>Deinococcales</taxon>
        <taxon>Deinococcaceae</taxon>
        <taxon>Deinococcus</taxon>
    </lineage>
</organism>
<protein>
    <submittedName>
        <fullName evidence="2">Uncharacterized protein</fullName>
    </submittedName>
</protein>